<dbReference type="Proteomes" id="UP000500961">
    <property type="component" value="Chromosome"/>
</dbReference>
<dbReference type="InterPro" id="IPR038765">
    <property type="entry name" value="Papain-like_cys_pep_sf"/>
</dbReference>
<evidence type="ECO:0000259" key="1">
    <source>
        <dbReference type="SMART" id="SM00460"/>
    </source>
</evidence>
<accession>A0A7D4CHP7</accession>
<dbReference type="RefSeq" id="WP_173075761.1">
    <property type="nucleotide sequence ID" value="NZ_CP041345.1"/>
</dbReference>
<dbReference type="SMART" id="SM00460">
    <property type="entry name" value="TGc"/>
    <property type="match status" value="1"/>
</dbReference>
<dbReference type="Gene3D" id="3.10.620.30">
    <property type="match status" value="1"/>
</dbReference>
<name>A0A7D4CHP7_9BACT</name>
<dbReference type="PROSITE" id="PS51257">
    <property type="entry name" value="PROKAR_LIPOPROTEIN"/>
    <property type="match status" value="1"/>
</dbReference>
<proteinExistence type="predicted"/>
<dbReference type="KEGG" id="ttz:FHG85_10765"/>
<evidence type="ECO:0000313" key="2">
    <source>
        <dbReference type="EMBL" id="QKG80726.1"/>
    </source>
</evidence>
<reference evidence="2 3" key="1">
    <citation type="submission" date="2019-07" db="EMBL/GenBank/DDBJ databases">
        <title>Thalassofilum flectens gen. nov., sp. nov., a novel moderate thermophilic anaerobe from a shallow sea hot spring in Kunashir Island (Russia), representing a new family in the order Bacteroidales, and proposal of Thalassofilacea fam. nov.</title>
        <authorList>
            <person name="Kochetkova T.V."/>
            <person name="Podosokorskaya O.A."/>
            <person name="Novikov A."/>
            <person name="Elcheninov A.G."/>
            <person name="Toshchakov S.V."/>
            <person name="Kublanov I.V."/>
        </authorList>
    </citation>
    <scope>NUCLEOTIDE SEQUENCE [LARGE SCALE GENOMIC DNA]</scope>
    <source>
        <strain evidence="2 3">38-H</strain>
    </source>
</reference>
<dbReference type="PANTHER" id="PTHR35532:SF5">
    <property type="entry name" value="CARBOHYDRATE-BINDING DOMAIN-CONTAINING PROTEIN"/>
    <property type="match status" value="1"/>
</dbReference>
<dbReference type="Gene3D" id="2.60.40.1120">
    <property type="entry name" value="Carboxypeptidase-like, regulatory domain"/>
    <property type="match status" value="1"/>
</dbReference>
<sequence>MKRVLGISALLLVLLTSCDSIFNRHLIKDSSKRKEIHEQFLDRVKLVESYDSTILTIINSELTTKEREAFEFLYAYMPLSDLAMHSPEYVLKNARLALKTQKEFRWARKAPADIFLHFVLPYRVNNEYTDNAREVFFEELRDRLKGMDAYQAALEVNYWCHEKVTYQSTDERTCGPLTAVKSAFGRCGEESTFAVAAYRSVGIPARQVYTPRWAHTDDNHAWVEVYVDGKWHFLGACEPEPELDRGWFAGPAKRAMMTRTFVFGKYDGPEEKLNQTRFFTEINLMPNYAPTRQLEVTVLDMSGNPVADANVEFQLYNYAEFYPIAKLQTNSKGKCKLTTGVGDLMIWASKNGKYAFEKADRTQDTITLTLSDKVPSTNRTLRLVPPDEQPIANVDSKKSEEHDKRIKHGNDLRNRYIKTFIDSSTAANLAMEKGISISETWSYLSKSRGNWNEIYSFIKNLDAKDVTVGMAMLATLREKDFRDVTAKVLADHLACVDSFPALLDNKDLVDFDRYVLSPRIGREFITPWRSFLQSAFSFEEIGFFRNNPQNIAKWLNEFITLDIESNYYRVPLSPESVYQIRHADAYSLSIFFVAACRSFGIPARLEPTSKKPQFLMNGMWIYADVKGINAEETTQPLTGTLTISIDPNSAVDNPKYYKHFTIARFENGKYNTLDFEYSDKFNQFPTSLELPEGLYRIIAANRDKSGAVSCKIYHVEVESDKGQNISIEFPSTNIVLRNNHTISTDVTLPLVGGEKSIEQLTGSSPAIIAIINPLSEPTRHLLNDLSQLNKELEAIPVAIVCAKEKAISELSLENVFGGKDYPQNTLLGVDSSGKFEESVIQSLGEDAVYPIVIVVSHDGSILYNSSGYSINQGDKILSILKQ</sequence>
<feature type="domain" description="Transglutaminase-like" evidence="1">
    <location>
        <begin position="179"/>
        <end position="238"/>
    </location>
</feature>
<dbReference type="AlphaFoldDB" id="A0A7D4CHP7"/>
<dbReference type="InterPro" id="IPR002931">
    <property type="entry name" value="Transglutaminase-like"/>
</dbReference>
<gene>
    <name evidence="2" type="ORF">FHG85_10765</name>
</gene>
<evidence type="ECO:0000313" key="3">
    <source>
        <dbReference type="Proteomes" id="UP000500961"/>
    </source>
</evidence>
<organism evidence="2 3">
    <name type="scientific">Tenuifilum thalassicum</name>
    <dbReference type="NCBI Taxonomy" id="2590900"/>
    <lineage>
        <taxon>Bacteria</taxon>
        <taxon>Pseudomonadati</taxon>
        <taxon>Bacteroidota</taxon>
        <taxon>Bacteroidia</taxon>
        <taxon>Bacteroidales</taxon>
        <taxon>Tenuifilaceae</taxon>
        <taxon>Tenuifilum</taxon>
    </lineage>
</organism>
<dbReference type="SUPFAM" id="SSF54001">
    <property type="entry name" value="Cysteine proteinases"/>
    <property type="match status" value="2"/>
</dbReference>
<keyword evidence="3" id="KW-1185">Reference proteome</keyword>
<dbReference type="Pfam" id="PF01841">
    <property type="entry name" value="Transglut_core"/>
    <property type="match status" value="2"/>
</dbReference>
<dbReference type="PANTHER" id="PTHR35532">
    <property type="entry name" value="SIMILAR TO POLYHYDROXYALKANOATE DEPOLYMERASE"/>
    <property type="match status" value="1"/>
</dbReference>
<protein>
    <submittedName>
        <fullName evidence="2">Transglutaminase domain-containing protein</fullName>
    </submittedName>
</protein>
<dbReference type="EMBL" id="CP041345">
    <property type="protein sequence ID" value="QKG80726.1"/>
    <property type="molecule type" value="Genomic_DNA"/>
</dbReference>